<dbReference type="PANTHER" id="PTHR45762:SF4">
    <property type="entry name" value="INTERLEUKIN ENHANCER-BINDING FACTOR 3"/>
    <property type="match status" value="1"/>
</dbReference>
<dbReference type="InterPro" id="IPR049402">
    <property type="entry name" value="DZF_dom_C"/>
</dbReference>
<keyword evidence="1" id="KW-0812">Transmembrane</keyword>
<keyword evidence="4" id="KW-1185">Reference proteome</keyword>
<dbReference type="FunFam" id="1.10.1410.40:FF:000001">
    <property type="entry name" value="interleukin enhancer-binding factor 3 isoform X1"/>
    <property type="match status" value="1"/>
</dbReference>
<dbReference type="AlphaFoldDB" id="A0A3Q2YB79"/>
<dbReference type="GO" id="GO:0003727">
    <property type="term" value="F:single-stranded RNA binding"/>
    <property type="evidence" value="ECO:0007669"/>
    <property type="project" value="TreeGrafter"/>
</dbReference>
<dbReference type="PROSITE" id="PS51703">
    <property type="entry name" value="DZF"/>
    <property type="match status" value="1"/>
</dbReference>
<dbReference type="Gene3D" id="1.10.1410.40">
    <property type="match status" value="1"/>
</dbReference>
<dbReference type="OMA" id="GMERLXX"/>
<evidence type="ECO:0000256" key="1">
    <source>
        <dbReference type="SAM" id="Phobius"/>
    </source>
</evidence>
<proteinExistence type="predicted"/>
<feature type="domain" description="DZF" evidence="2">
    <location>
        <begin position="1"/>
        <end position="117"/>
    </location>
</feature>
<reference evidence="3" key="2">
    <citation type="submission" date="2025-09" db="UniProtKB">
        <authorList>
            <consortium name="Ensembl"/>
        </authorList>
    </citation>
    <scope>IDENTIFICATION</scope>
</reference>
<protein>
    <recommendedName>
        <fullName evidence="2">DZF domain-containing protein</fullName>
    </recommendedName>
</protein>
<dbReference type="Proteomes" id="UP000264820">
    <property type="component" value="Unplaced"/>
</dbReference>
<keyword evidence="1" id="KW-1133">Transmembrane helix</keyword>
<dbReference type="GO" id="GO:0003725">
    <property type="term" value="F:double-stranded RNA binding"/>
    <property type="evidence" value="ECO:0007669"/>
    <property type="project" value="TreeGrafter"/>
</dbReference>
<evidence type="ECO:0000259" key="2">
    <source>
        <dbReference type="PROSITE" id="PS51703"/>
    </source>
</evidence>
<dbReference type="InterPro" id="IPR006561">
    <property type="entry name" value="DZF_dom"/>
</dbReference>
<sequence>LELLAEKAISTSERPLGPGEAFRRVLECLASGILLADGPGIKDPCEKEPIDVLGSLTLQQREDTTQSAQLALRLCAFGMMYKVLGIEAKPGRPWKVQGASAKIFQGILLCFKSIHNFVFNFICLLIVLFSSSWRPVWTLSFG</sequence>
<organism evidence="3 4">
    <name type="scientific">Hippocampus comes</name>
    <name type="common">Tiger tail seahorse</name>
    <dbReference type="NCBI Taxonomy" id="109280"/>
    <lineage>
        <taxon>Eukaryota</taxon>
        <taxon>Metazoa</taxon>
        <taxon>Chordata</taxon>
        <taxon>Craniata</taxon>
        <taxon>Vertebrata</taxon>
        <taxon>Euteleostomi</taxon>
        <taxon>Actinopterygii</taxon>
        <taxon>Neopterygii</taxon>
        <taxon>Teleostei</taxon>
        <taxon>Neoteleostei</taxon>
        <taxon>Acanthomorphata</taxon>
        <taxon>Syngnathiaria</taxon>
        <taxon>Syngnathiformes</taxon>
        <taxon>Syngnathoidei</taxon>
        <taxon>Syngnathidae</taxon>
        <taxon>Hippocampus</taxon>
    </lineage>
</organism>
<dbReference type="PANTHER" id="PTHR45762">
    <property type="entry name" value="ZINC FINGER RNA-BINDING PROTEIN"/>
    <property type="match status" value="1"/>
</dbReference>
<evidence type="ECO:0000313" key="4">
    <source>
        <dbReference type="Proteomes" id="UP000264820"/>
    </source>
</evidence>
<name>A0A3Q2YB79_HIPCM</name>
<dbReference type="Ensembl" id="ENSHCOT00000022817.1">
    <property type="protein sequence ID" value="ENSHCOP00000015056.1"/>
    <property type="gene ID" value="ENSHCOG00000018546.1"/>
</dbReference>
<dbReference type="STRING" id="109280.ENSHCOP00000015056"/>
<evidence type="ECO:0000313" key="3">
    <source>
        <dbReference type="Ensembl" id="ENSHCOP00000015056.1"/>
    </source>
</evidence>
<dbReference type="GO" id="GO:0071011">
    <property type="term" value="C:precatalytic spliceosome"/>
    <property type="evidence" value="ECO:0007669"/>
    <property type="project" value="TreeGrafter"/>
</dbReference>
<accession>A0A3Q2YB79</accession>
<keyword evidence="1" id="KW-0472">Membrane</keyword>
<dbReference type="GeneTree" id="ENSGT00940000154687"/>
<reference evidence="3" key="1">
    <citation type="submission" date="2025-08" db="UniProtKB">
        <authorList>
            <consortium name="Ensembl"/>
        </authorList>
    </citation>
    <scope>IDENTIFICATION</scope>
</reference>
<dbReference type="SMART" id="SM00572">
    <property type="entry name" value="DZF"/>
    <property type="match status" value="1"/>
</dbReference>
<feature type="transmembrane region" description="Helical" evidence="1">
    <location>
        <begin position="117"/>
        <end position="136"/>
    </location>
</feature>
<dbReference type="Pfam" id="PF20965">
    <property type="entry name" value="DZF_C"/>
    <property type="match status" value="1"/>
</dbReference>